<accession>F3Z171</accession>
<keyword evidence="3" id="KW-1185">Reference proteome</keyword>
<feature type="chain" id="PRO_5003308895" description="DUF3108 domain-containing protein" evidence="1">
    <location>
        <begin position="25"/>
        <end position="268"/>
    </location>
</feature>
<dbReference type="RefSeq" id="WP_014259737.1">
    <property type="nucleotide sequence ID" value="NC_016629.1"/>
</dbReference>
<dbReference type="HOGENOM" id="CLU_073797_3_1_7"/>
<dbReference type="STRING" id="690850.Desaf_1633"/>
<gene>
    <name evidence="2" type="ORF">Desaf_1633</name>
</gene>
<organism evidence="2 3">
    <name type="scientific">Desulfocurvibacter africanus subsp. africanus str. Walvis Bay</name>
    <dbReference type="NCBI Taxonomy" id="690850"/>
    <lineage>
        <taxon>Bacteria</taxon>
        <taxon>Pseudomonadati</taxon>
        <taxon>Thermodesulfobacteriota</taxon>
        <taxon>Desulfovibrionia</taxon>
        <taxon>Desulfovibrionales</taxon>
        <taxon>Desulfovibrionaceae</taxon>
        <taxon>Desulfocurvibacter</taxon>
    </lineage>
</organism>
<dbReference type="KEGG" id="daf:Desaf_1633"/>
<dbReference type="InterPro" id="IPR021457">
    <property type="entry name" value="DUF3108"/>
</dbReference>
<dbReference type="AlphaFoldDB" id="F3Z171"/>
<evidence type="ECO:0000313" key="3">
    <source>
        <dbReference type="Proteomes" id="UP000007844"/>
    </source>
</evidence>
<dbReference type="Proteomes" id="UP000007844">
    <property type="component" value="Chromosome"/>
</dbReference>
<proteinExistence type="predicted"/>
<name>F3Z171_DESAF</name>
<evidence type="ECO:0008006" key="4">
    <source>
        <dbReference type="Google" id="ProtNLM"/>
    </source>
</evidence>
<dbReference type="Pfam" id="PF11306">
    <property type="entry name" value="DUF3108"/>
    <property type="match status" value="1"/>
</dbReference>
<dbReference type="eggNOG" id="COG3170">
    <property type="taxonomic scope" value="Bacteria"/>
</dbReference>
<dbReference type="EMBL" id="CP003221">
    <property type="protein sequence ID" value="EGJ49969.1"/>
    <property type="molecule type" value="Genomic_DNA"/>
</dbReference>
<reference evidence="2 3" key="1">
    <citation type="journal article" date="2011" name="J. Bacteriol.">
        <title>Genome sequence of the mercury-methylating and pleomorphic Desulfovibrio africanus Strain Walvis Bay.</title>
        <authorList>
            <person name="Brown S.D."/>
            <person name="Wall J.D."/>
            <person name="Kucken A.M."/>
            <person name="Gilmour C.C."/>
            <person name="Podar M."/>
            <person name="Brandt C.C."/>
            <person name="Teshima H."/>
            <person name="Detter J.C."/>
            <person name="Han C.S."/>
            <person name="Land M.L."/>
            <person name="Lucas S."/>
            <person name="Han J."/>
            <person name="Pennacchio L."/>
            <person name="Nolan M."/>
            <person name="Pitluck S."/>
            <person name="Woyke T."/>
            <person name="Goodwin L."/>
            <person name="Palumbo A.V."/>
            <person name="Elias D.A."/>
        </authorList>
    </citation>
    <scope>NUCLEOTIDE SEQUENCE [LARGE SCALE GENOMIC DNA]</scope>
    <source>
        <strain evidence="2 3">Walvis Bay</strain>
    </source>
</reference>
<keyword evidence="1" id="KW-0732">Signal</keyword>
<sequence length="268" mass="29960" precursor="true">MLLKNTLAFLAAACLLLSAAPTLATTKIQTPPEALALPFEPGERLHFALKWERITVADAVLAVENFVDLEGRPALHISMTARTRPFFDFFYKVRDRIDSYVAPDARSSLLLSKKQREGGYSRSYTVRFDQQDGKAFYESSSGNKRVTEIMPGRTLDELAVYYFFRLIPELEAGQTLTSPVTDGKKFVVGEAKVIQRETVTVEAGTFDTFLVEPDLKHLGGVFKQSDDAVLQIWVTDDEHRIPVKIRGKVVVGHFNAELTRTEGLKTSS</sequence>
<evidence type="ECO:0000313" key="2">
    <source>
        <dbReference type="EMBL" id="EGJ49969.1"/>
    </source>
</evidence>
<evidence type="ECO:0000256" key="1">
    <source>
        <dbReference type="SAM" id="SignalP"/>
    </source>
</evidence>
<feature type="signal peptide" evidence="1">
    <location>
        <begin position="1"/>
        <end position="24"/>
    </location>
</feature>
<protein>
    <recommendedName>
        <fullName evidence="4">DUF3108 domain-containing protein</fullName>
    </recommendedName>
</protein>